<keyword evidence="1" id="KW-0285">Flavoprotein</keyword>
<evidence type="ECO:0000313" key="6">
    <source>
        <dbReference type="Proteomes" id="UP000799764"/>
    </source>
</evidence>
<dbReference type="GO" id="GO:0071949">
    <property type="term" value="F:FAD binding"/>
    <property type="evidence" value="ECO:0007669"/>
    <property type="project" value="InterPro"/>
</dbReference>
<sequence>MHVLISGAGIAGPTLSWFLAQAYIKSTIIEKDPAIRPHGQSVELQATALAAFKKTGLWPQVRARHTSEKGTQFVNGKGAPFALFPVREGLQASFTSAFEILRGDLADILYQATKEHPDVRYRFSTTITRVLENDARGVSVDFSDGSSGVFDLVVAADGQWSKVRAHVFDPATIAMRHKGMYGAYWTIPRVPSDNAWWNIHFALGRRIMALRPDPYGAVRVYITCMPGAAREKRWRAVARSDRQAQEDLVKQEFADAGWQAPRFLEGLEKAPDFYFQVVEQVRMQRWSSGRVVCIGDAAYAPTPLTGAGASLAVLGAYVLAGEISELMPGEHPSKALEAYETKFRPFVEETQKIPGVVPGIAHPRTKWQRWLLETGLACVAWLLGQSWIARWLRTEEAEDEGFPLPWYSKFEGLNGE</sequence>
<dbReference type="Gene3D" id="3.50.50.60">
    <property type="entry name" value="FAD/NAD(P)-binding domain"/>
    <property type="match status" value="1"/>
</dbReference>
<feature type="domain" description="FAD-binding" evidence="4">
    <location>
        <begin position="2"/>
        <end position="349"/>
    </location>
</feature>
<dbReference type="InterPro" id="IPR002938">
    <property type="entry name" value="FAD-bd"/>
</dbReference>
<keyword evidence="2" id="KW-0274">FAD</keyword>
<protein>
    <submittedName>
        <fullName evidence="5">FAD/NAD(P)-binding domain-containing protein</fullName>
    </submittedName>
</protein>
<name>A0A9P4P7K4_9PLEO</name>
<dbReference type="OrthoDB" id="655030at2759"/>
<gene>
    <name evidence="5" type="ORF">P171DRAFT_504194</name>
</gene>
<evidence type="ECO:0000313" key="5">
    <source>
        <dbReference type="EMBL" id="KAF2438717.1"/>
    </source>
</evidence>
<dbReference type="PANTHER" id="PTHR46865:SF2">
    <property type="entry name" value="MONOOXYGENASE"/>
    <property type="match status" value="1"/>
</dbReference>
<dbReference type="PRINTS" id="PR00420">
    <property type="entry name" value="RNGMNOXGNASE"/>
</dbReference>
<dbReference type="PANTHER" id="PTHR46865">
    <property type="entry name" value="OXIDOREDUCTASE-RELATED"/>
    <property type="match status" value="1"/>
</dbReference>
<evidence type="ECO:0000256" key="1">
    <source>
        <dbReference type="ARBA" id="ARBA00022630"/>
    </source>
</evidence>
<evidence type="ECO:0000259" key="4">
    <source>
        <dbReference type="Pfam" id="PF01494"/>
    </source>
</evidence>
<comment type="caution">
    <text evidence="5">The sequence shown here is derived from an EMBL/GenBank/DDBJ whole genome shotgun (WGS) entry which is preliminary data.</text>
</comment>
<accession>A0A9P4P7K4</accession>
<organism evidence="5 6">
    <name type="scientific">Karstenula rhodostoma CBS 690.94</name>
    <dbReference type="NCBI Taxonomy" id="1392251"/>
    <lineage>
        <taxon>Eukaryota</taxon>
        <taxon>Fungi</taxon>
        <taxon>Dikarya</taxon>
        <taxon>Ascomycota</taxon>
        <taxon>Pezizomycotina</taxon>
        <taxon>Dothideomycetes</taxon>
        <taxon>Pleosporomycetidae</taxon>
        <taxon>Pleosporales</taxon>
        <taxon>Massarineae</taxon>
        <taxon>Didymosphaeriaceae</taxon>
        <taxon>Karstenula</taxon>
    </lineage>
</organism>
<dbReference type="SUPFAM" id="SSF51905">
    <property type="entry name" value="FAD/NAD(P)-binding domain"/>
    <property type="match status" value="1"/>
</dbReference>
<keyword evidence="3" id="KW-0560">Oxidoreductase</keyword>
<dbReference type="EMBL" id="MU001511">
    <property type="protein sequence ID" value="KAF2438717.1"/>
    <property type="molecule type" value="Genomic_DNA"/>
</dbReference>
<dbReference type="Gene3D" id="3.30.9.10">
    <property type="entry name" value="D-Amino Acid Oxidase, subunit A, domain 2"/>
    <property type="match status" value="1"/>
</dbReference>
<evidence type="ECO:0000256" key="2">
    <source>
        <dbReference type="ARBA" id="ARBA00022827"/>
    </source>
</evidence>
<dbReference type="Proteomes" id="UP000799764">
    <property type="component" value="Unassembled WGS sequence"/>
</dbReference>
<reference evidence="5" key="1">
    <citation type="journal article" date="2020" name="Stud. Mycol.">
        <title>101 Dothideomycetes genomes: a test case for predicting lifestyles and emergence of pathogens.</title>
        <authorList>
            <person name="Haridas S."/>
            <person name="Albert R."/>
            <person name="Binder M."/>
            <person name="Bloem J."/>
            <person name="Labutti K."/>
            <person name="Salamov A."/>
            <person name="Andreopoulos B."/>
            <person name="Baker S."/>
            <person name="Barry K."/>
            <person name="Bills G."/>
            <person name="Bluhm B."/>
            <person name="Cannon C."/>
            <person name="Castanera R."/>
            <person name="Culley D."/>
            <person name="Daum C."/>
            <person name="Ezra D."/>
            <person name="Gonzalez J."/>
            <person name="Henrissat B."/>
            <person name="Kuo A."/>
            <person name="Liang C."/>
            <person name="Lipzen A."/>
            <person name="Lutzoni F."/>
            <person name="Magnuson J."/>
            <person name="Mondo S."/>
            <person name="Nolan M."/>
            <person name="Ohm R."/>
            <person name="Pangilinan J."/>
            <person name="Park H.-J."/>
            <person name="Ramirez L."/>
            <person name="Alfaro M."/>
            <person name="Sun H."/>
            <person name="Tritt A."/>
            <person name="Yoshinaga Y."/>
            <person name="Zwiers L.-H."/>
            <person name="Turgeon B."/>
            <person name="Goodwin S."/>
            <person name="Spatafora J."/>
            <person name="Crous P."/>
            <person name="Grigoriev I."/>
        </authorList>
    </citation>
    <scope>NUCLEOTIDE SEQUENCE</scope>
    <source>
        <strain evidence="5">CBS 690.94</strain>
    </source>
</reference>
<dbReference type="InterPro" id="IPR051704">
    <property type="entry name" value="FAD_aromatic-hydroxylase"/>
</dbReference>
<dbReference type="AlphaFoldDB" id="A0A9P4P7K4"/>
<evidence type="ECO:0000256" key="3">
    <source>
        <dbReference type="ARBA" id="ARBA00023002"/>
    </source>
</evidence>
<dbReference type="InterPro" id="IPR036188">
    <property type="entry name" value="FAD/NAD-bd_sf"/>
</dbReference>
<dbReference type="Pfam" id="PF01494">
    <property type="entry name" value="FAD_binding_3"/>
    <property type="match status" value="1"/>
</dbReference>
<proteinExistence type="predicted"/>
<dbReference type="GO" id="GO:0016491">
    <property type="term" value="F:oxidoreductase activity"/>
    <property type="evidence" value="ECO:0007669"/>
    <property type="project" value="UniProtKB-KW"/>
</dbReference>
<keyword evidence="6" id="KW-1185">Reference proteome</keyword>